<dbReference type="Proteomes" id="UP001218188">
    <property type="component" value="Unassembled WGS sequence"/>
</dbReference>
<comment type="caution">
    <text evidence="2">The sequence shown here is derived from an EMBL/GenBank/DDBJ whole genome shotgun (WGS) entry which is preliminary data.</text>
</comment>
<dbReference type="EMBL" id="JARJCM010000466">
    <property type="protein sequence ID" value="KAJ7016735.1"/>
    <property type="molecule type" value="Genomic_DNA"/>
</dbReference>
<gene>
    <name evidence="2" type="ORF">C8F04DRAFT_1201570</name>
</gene>
<evidence type="ECO:0000313" key="2">
    <source>
        <dbReference type="EMBL" id="KAJ7016735.1"/>
    </source>
</evidence>
<proteinExistence type="predicted"/>
<accession>A0AAD6RYK5</accession>
<evidence type="ECO:0000313" key="3">
    <source>
        <dbReference type="Proteomes" id="UP001218188"/>
    </source>
</evidence>
<evidence type="ECO:0000256" key="1">
    <source>
        <dbReference type="SAM" id="MobiDB-lite"/>
    </source>
</evidence>
<keyword evidence="3" id="KW-1185">Reference proteome</keyword>
<sequence>MLKIAYFSVDQFTAYQRVRGGASSRGGGGVPSGSSSSWSSGGGGGVPSDSSSSWSSGGGGGVPSDSSSSWSSSSLGTGCLAALDAGFFFAAAGAFFLGGVKRCTGVQPCNQRIGGTNVASITQLNTLSIPNTNQLTNSNLNTRRVCARGSKDSLSSSKMKKVKKRVVQLYEQAQCRRERVRLDNPQETVERLASKGGSTGWVAALIVVLNGVVRGTY</sequence>
<feature type="region of interest" description="Disordered" evidence="1">
    <location>
        <begin position="19"/>
        <end position="69"/>
    </location>
</feature>
<organism evidence="2 3">
    <name type="scientific">Mycena alexandri</name>
    <dbReference type="NCBI Taxonomy" id="1745969"/>
    <lineage>
        <taxon>Eukaryota</taxon>
        <taxon>Fungi</taxon>
        <taxon>Dikarya</taxon>
        <taxon>Basidiomycota</taxon>
        <taxon>Agaricomycotina</taxon>
        <taxon>Agaricomycetes</taxon>
        <taxon>Agaricomycetidae</taxon>
        <taxon>Agaricales</taxon>
        <taxon>Marasmiineae</taxon>
        <taxon>Mycenaceae</taxon>
        <taxon>Mycena</taxon>
    </lineage>
</organism>
<dbReference type="AlphaFoldDB" id="A0AAD6RYK5"/>
<name>A0AAD6RYK5_9AGAR</name>
<protein>
    <submittedName>
        <fullName evidence="2">Uncharacterized protein</fullName>
    </submittedName>
</protein>
<reference evidence="2" key="1">
    <citation type="submission" date="2023-03" db="EMBL/GenBank/DDBJ databases">
        <title>Massive genome expansion in bonnet fungi (Mycena s.s.) driven by repeated elements and novel gene families across ecological guilds.</title>
        <authorList>
            <consortium name="Lawrence Berkeley National Laboratory"/>
            <person name="Harder C.B."/>
            <person name="Miyauchi S."/>
            <person name="Viragh M."/>
            <person name="Kuo A."/>
            <person name="Thoen E."/>
            <person name="Andreopoulos B."/>
            <person name="Lu D."/>
            <person name="Skrede I."/>
            <person name="Drula E."/>
            <person name="Henrissat B."/>
            <person name="Morin E."/>
            <person name="Kohler A."/>
            <person name="Barry K."/>
            <person name="LaButti K."/>
            <person name="Morin E."/>
            <person name="Salamov A."/>
            <person name="Lipzen A."/>
            <person name="Mereny Z."/>
            <person name="Hegedus B."/>
            <person name="Baldrian P."/>
            <person name="Stursova M."/>
            <person name="Weitz H."/>
            <person name="Taylor A."/>
            <person name="Grigoriev I.V."/>
            <person name="Nagy L.G."/>
            <person name="Martin F."/>
            <person name="Kauserud H."/>
        </authorList>
    </citation>
    <scope>NUCLEOTIDE SEQUENCE</scope>
    <source>
        <strain evidence="2">CBHHK200</strain>
    </source>
</reference>